<sequence length="254" mass="29001">SLMELSVPEGGPRFALFDLHRPKESEVPEVALAPLAPPEALLALAERPSRALVEGGRGGASRFGLVRFESMEKLQETVKTILLEYTPGWHLRLQDDEDIVKMLISYHPEGDRLLDDMVAVKVDSSPIDDNTRCFWVVKYDGYEEDISIRECLRGFENYLRLEGVEGTEAPAVRRLGPGRWNRGLRETTFERSRIEEEMGRENYEKRDGKFQPRLDESLAKSRIRLDVDPKKKTKSGKPRRIAPRMPWDARGGLP</sequence>
<evidence type="ECO:0008006" key="4">
    <source>
        <dbReference type="Google" id="ProtNLM"/>
    </source>
</evidence>
<evidence type="ECO:0000313" key="2">
    <source>
        <dbReference type="EMBL" id="CAK0892507.1"/>
    </source>
</evidence>
<accession>A0ABN9WZV2</accession>
<gene>
    <name evidence="2" type="ORF">PCOR1329_LOCUS72147</name>
</gene>
<comment type="caution">
    <text evidence="2">The sequence shown here is derived from an EMBL/GenBank/DDBJ whole genome shotgun (WGS) entry which is preliminary data.</text>
</comment>
<dbReference type="Pfam" id="PF11523">
    <property type="entry name" value="DUF3223"/>
    <property type="match status" value="1"/>
</dbReference>
<dbReference type="EMBL" id="CAUYUJ010019617">
    <property type="protein sequence ID" value="CAK0892507.1"/>
    <property type="molecule type" value="Genomic_DNA"/>
</dbReference>
<feature type="non-terminal residue" evidence="2">
    <location>
        <position position="1"/>
    </location>
</feature>
<name>A0ABN9WZV2_9DINO</name>
<dbReference type="Gene3D" id="3.10.450.40">
    <property type="match status" value="1"/>
</dbReference>
<protein>
    <recommendedName>
        <fullName evidence="4">RNA helicase</fullName>
    </recommendedName>
</protein>
<dbReference type="InterPro" id="IPR044673">
    <property type="entry name" value="DCL-like"/>
</dbReference>
<reference evidence="2" key="1">
    <citation type="submission" date="2023-10" db="EMBL/GenBank/DDBJ databases">
        <authorList>
            <person name="Chen Y."/>
            <person name="Shah S."/>
            <person name="Dougan E. K."/>
            <person name="Thang M."/>
            <person name="Chan C."/>
        </authorList>
    </citation>
    <scope>NUCLEOTIDE SEQUENCE [LARGE SCALE GENOMIC DNA]</scope>
</reference>
<evidence type="ECO:0000256" key="1">
    <source>
        <dbReference type="SAM" id="MobiDB-lite"/>
    </source>
</evidence>
<dbReference type="PANTHER" id="PTHR33415">
    <property type="entry name" value="PROTEIN EMBRYO DEFECTIVE 514"/>
    <property type="match status" value="1"/>
</dbReference>
<organism evidence="2 3">
    <name type="scientific">Prorocentrum cordatum</name>
    <dbReference type="NCBI Taxonomy" id="2364126"/>
    <lineage>
        <taxon>Eukaryota</taxon>
        <taxon>Sar</taxon>
        <taxon>Alveolata</taxon>
        <taxon>Dinophyceae</taxon>
        <taxon>Prorocentrales</taxon>
        <taxon>Prorocentraceae</taxon>
        <taxon>Prorocentrum</taxon>
    </lineage>
</organism>
<feature type="compositionally biased region" description="Basic and acidic residues" evidence="1">
    <location>
        <begin position="191"/>
        <end position="230"/>
    </location>
</feature>
<feature type="compositionally biased region" description="Basic residues" evidence="1">
    <location>
        <begin position="231"/>
        <end position="242"/>
    </location>
</feature>
<feature type="region of interest" description="Disordered" evidence="1">
    <location>
        <begin position="191"/>
        <end position="254"/>
    </location>
</feature>
<evidence type="ECO:0000313" key="3">
    <source>
        <dbReference type="Proteomes" id="UP001189429"/>
    </source>
</evidence>
<dbReference type="PANTHER" id="PTHR33415:SF4">
    <property type="entry name" value="DCL PROTEIN (DUF3223)"/>
    <property type="match status" value="1"/>
</dbReference>
<dbReference type="Proteomes" id="UP001189429">
    <property type="component" value="Unassembled WGS sequence"/>
</dbReference>
<keyword evidence="3" id="KW-1185">Reference proteome</keyword>
<proteinExistence type="predicted"/>